<evidence type="ECO:0000313" key="7">
    <source>
        <dbReference type="EMBL" id="KAE7995468.1"/>
    </source>
</evidence>
<dbReference type="PANTHER" id="PTHR31828:SF20">
    <property type="entry name" value="PHOSPHOLIPASE A1"/>
    <property type="match status" value="1"/>
</dbReference>
<dbReference type="GO" id="GO:0016042">
    <property type="term" value="P:lipid catabolic process"/>
    <property type="evidence" value="ECO:0007669"/>
    <property type="project" value="UniProtKB-UniRule"/>
</dbReference>
<sequence>MSNIATNWRALSGEKDWEGLLDPLDLDLRRYIIHYGERAGAVSDAFIGDEKSQNCGLSRYAKRHLFSMVGLDKGNPYDYEVTKYFYATTDISSSDGLIKKSISVDPAAGDSNWIGYVGVTTDTGSTVLGRRDILISWRGTERTAEWIIDLKFDLVSASAILGKEHDPKVHHGWYSMYTTSHEASTYNSTSCRDQVLSEVRRLLEIYKDEEVSITVTGFSMGAAMATLNAVDIVYNGYNIKPSGADDPIKPCLVTSFGFGVPRVGDNGFLQVFSDLENIHILRVNNRPGDVVPELPPSVPVFFPYVDVGEELIIDTSKSPYLETNDNAHNLEVYLHGVAGTHGENGEFNLDVDREIALVNKKSAALKRELLVLDNWWITKNKSMVQNDDGSWVLMDHESDDSKEQAYGRKRRRLLGVNGQ</sequence>
<accession>A0A5N6Q8A1</accession>
<dbReference type="Pfam" id="PF01764">
    <property type="entry name" value="Lipase_3"/>
    <property type="match status" value="1"/>
</dbReference>
<comment type="similarity">
    <text evidence="1 5">Belongs to the AB hydrolase superfamily. Lipase family.</text>
</comment>
<evidence type="ECO:0000313" key="8">
    <source>
        <dbReference type="Proteomes" id="UP000327013"/>
    </source>
</evidence>
<feature type="domain" description="Fungal lipase-type" evidence="6">
    <location>
        <begin position="135"/>
        <end position="296"/>
    </location>
</feature>
<keyword evidence="3 5" id="KW-0442">Lipid degradation</keyword>
<evidence type="ECO:0000256" key="4">
    <source>
        <dbReference type="ARBA" id="ARBA00023098"/>
    </source>
</evidence>
<dbReference type="SUPFAM" id="SSF53474">
    <property type="entry name" value="alpha/beta-Hydrolases"/>
    <property type="match status" value="1"/>
</dbReference>
<dbReference type="OrthoDB" id="438440at2759"/>
<dbReference type="PANTHER" id="PTHR31828">
    <property type="entry name" value="PHOSPHOLIPASE A1-IIGAMMA"/>
    <property type="match status" value="1"/>
</dbReference>
<dbReference type="InterPro" id="IPR033556">
    <property type="entry name" value="PLA"/>
</dbReference>
<name>A0A5N6Q8A1_9ROSI</name>
<dbReference type="AlphaFoldDB" id="A0A5N6Q8A1"/>
<keyword evidence="8" id="KW-1185">Reference proteome</keyword>
<evidence type="ECO:0000256" key="5">
    <source>
        <dbReference type="RuleBase" id="RU367093"/>
    </source>
</evidence>
<dbReference type="FunFam" id="3.40.50.1820:FF:000065">
    <property type="entry name" value="Phospholipase A1-II 3"/>
    <property type="match status" value="1"/>
</dbReference>
<gene>
    <name evidence="7" type="ORF">FH972_000254</name>
</gene>
<dbReference type="InterPro" id="IPR002921">
    <property type="entry name" value="Fungal_lipase-type"/>
</dbReference>
<dbReference type="Proteomes" id="UP000327013">
    <property type="component" value="Chromosome 1"/>
</dbReference>
<keyword evidence="2 5" id="KW-0378">Hydrolase</keyword>
<dbReference type="GO" id="GO:0005737">
    <property type="term" value="C:cytoplasm"/>
    <property type="evidence" value="ECO:0007669"/>
    <property type="project" value="UniProtKB-ARBA"/>
</dbReference>
<dbReference type="EMBL" id="CM017321">
    <property type="protein sequence ID" value="KAE7995468.1"/>
    <property type="molecule type" value="Genomic_DNA"/>
</dbReference>
<comment type="function">
    <text evidence="5">Acylhydrolase that catalyzes the hydrolysis of phospholipids at the sn-1 position.</text>
</comment>
<dbReference type="InterPro" id="IPR029058">
    <property type="entry name" value="AB_hydrolase_fold"/>
</dbReference>
<evidence type="ECO:0000256" key="2">
    <source>
        <dbReference type="ARBA" id="ARBA00022801"/>
    </source>
</evidence>
<dbReference type="Gene3D" id="3.40.50.1820">
    <property type="entry name" value="alpha/beta hydrolase"/>
    <property type="match status" value="1"/>
</dbReference>
<proteinExistence type="inferred from homology"/>
<organism evidence="7 8">
    <name type="scientific">Carpinus fangiana</name>
    <dbReference type="NCBI Taxonomy" id="176857"/>
    <lineage>
        <taxon>Eukaryota</taxon>
        <taxon>Viridiplantae</taxon>
        <taxon>Streptophyta</taxon>
        <taxon>Embryophyta</taxon>
        <taxon>Tracheophyta</taxon>
        <taxon>Spermatophyta</taxon>
        <taxon>Magnoliopsida</taxon>
        <taxon>eudicotyledons</taxon>
        <taxon>Gunneridae</taxon>
        <taxon>Pentapetalae</taxon>
        <taxon>rosids</taxon>
        <taxon>fabids</taxon>
        <taxon>Fagales</taxon>
        <taxon>Betulaceae</taxon>
        <taxon>Carpinus</taxon>
    </lineage>
</organism>
<dbReference type="EC" id="3.1.1.-" evidence="5"/>
<protein>
    <recommendedName>
        <fullName evidence="5">Phospholipase A1</fullName>
        <ecNumber evidence="5">3.1.1.-</ecNumber>
    </recommendedName>
</protein>
<keyword evidence="4 5" id="KW-0443">Lipid metabolism</keyword>
<dbReference type="GO" id="GO:0008970">
    <property type="term" value="F:phospholipase A1 activity"/>
    <property type="evidence" value="ECO:0007669"/>
    <property type="project" value="UniProtKB-UniRule"/>
</dbReference>
<evidence type="ECO:0000259" key="6">
    <source>
        <dbReference type="Pfam" id="PF01764"/>
    </source>
</evidence>
<dbReference type="CDD" id="cd00519">
    <property type="entry name" value="Lipase_3"/>
    <property type="match status" value="1"/>
</dbReference>
<evidence type="ECO:0000256" key="1">
    <source>
        <dbReference type="ARBA" id="ARBA00010701"/>
    </source>
</evidence>
<reference evidence="7 8" key="1">
    <citation type="submission" date="2019-06" db="EMBL/GenBank/DDBJ databases">
        <title>A chromosomal-level reference genome of Carpinus fangiana (Coryloideae, Betulaceae).</title>
        <authorList>
            <person name="Yang X."/>
            <person name="Wang Z."/>
            <person name="Zhang L."/>
            <person name="Hao G."/>
            <person name="Liu J."/>
            <person name="Yang Y."/>
        </authorList>
    </citation>
    <scope>NUCLEOTIDE SEQUENCE [LARGE SCALE GENOMIC DNA]</scope>
    <source>
        <strain evidence="7">Cfa_2016G</strain>
        <tissue evidence="7">Leaf</tissue>
    </source>
</reference>
<evidence type="ECO:0000256" key="3">
    <source>
        <dbReference type="ARBA" id="ARBA00022963"/>
    </source>
</evidence>